<dbReference type="GO" id="GO:0051301">
    <property type="term" value="P:cell division"/>
    <property type="evidence" value="ECO:0007669"/>
    <property type="project" value="UniProtKB-KW"/>
</dbReference>
<dbReference type="PANTHER" id="PTHR12830">
    <property type="entry name" value="ANAPHASE-PROMOTING COMPLEX SUBUNIT 5"/>
    <property type="match status" value="1"/>
</dbReference>
<dbReference type="UniPathway" id="UPA00143"/>
<proteinExistence type="inferred from homology"/>
<protein>
    <recommendedName>
        <fullName evidence="2">Anaphase-promoting complex subunit 5</fullName>
    </recommendedName>
    <alternativeName>
        <fullName evidence="7">Cyclosome subunit 5</fullName>
    </alternativeName>
</protein>
<dbReference type="GO" id="GO:0005680">
    <property type="term" value="C:anaphase-promoting complex"/>
    <property type="evidence" value="ECO:0007669"/>
    <property type="project" value="InterPro"/>
</dbReference>
<evidence type="ECO:0000256" key="9">
    <source>
        <dbReference type="SAM" id="SignalP"/>
    </source>
</evidence>
<sequence length="720" mass="80787">MARYLTPSKVGLLVLVVLYASEEVPTSESIAVLDFIITYISPKARSAKRGSDDNLHDHARAVDVRSIPEASLGDRLRTFARRSYGGATNIAAQIESQIVHEREVGIAAEEQTARIIRTSPLGAFIRRCHLEYTRMQFQDATALWQQLIVYRAQSRQQYERRNPPSQSHPLDSNLTAFGIDASHDLVRIMYGQTLSSTGKAELYSLYDVKALLEFQVSEMQSSGSRMPEDMRQKLTEMSEDGSTLPLTHYLTFLDSWRAGDYTSAFDNLHRYFDYTMQSRDRSFYQYALLNLAILQADFGCASEAIPAMQEAIATARENKDTTCLNFCMSWLYHFGRTFPSDMKVIQDSGILGNETEGLAFLKSRAKDAEMWSLLSTSLLSEAKLGLQHGSTLLIRASAFSRLGLGSLAWSNSETFLSCCAPHAPVEDVLKCICRVAGFLAQRGRYSAVTETLQSVPKATLRILKYQNYLQFYSSLLKLRLLIRHNDLDTARRIATQLQGQDPPDIENSFFLAFSQIELSMAEGNLSKALEIVEETAQRAVSNNNDIIVYTRLLNLKARILAASNNALSLFSIVVRAAQLAYRSLCLPALWEAIGLLANLLNVLGEHNAALELLNAIVPRVLECHDCELAAITYRYLVDAEIGLAGLEKSNKTRRKEWVNRAVDHLDSAGKMYGFAEDMKGQLEVLYRKSMIMKWQGDLVLANDVASKYLEVKKKFGEMRV</sequence>
<evidence type="ECO:0000256" key="2">
    <source>
        <dbReference type="ARBA" id="ARBA00016066"/>
    </source>
</evidence>
<dbReference type="Proteomes" id="UP000038010">
    <property type="component" value="Unassembled WGS sequence"/>
</dbReference>
<evidence type="ECO:0000256" key="1">
    <source>
        <dbReference type="ARBA" id="ARBA00007450"/>
    </source>
</evidence>
<evidence type="ECO:0000313" key="12">
    <source>
        <dbReference type="Proteomes" id="UP000038010"/>
    </source>
</evidence>
<dbReference type="STRING" id="1664694.A0A0N1H8S2"/>
<dbReference type="PANTHER" id="PTHR12830:SF9">
    <property type="entry name" value="ANAPHASE-PROMOTING COMPLEX SUBUNIT 5"/>
    <property type="match status" value="1"/>
</dbReference>
<evidence type="ECO:0000259" key="10">
    <source>
        <dbReference type="Pfam" id="PF12862"/>
    </source>
</evidence>
<dbReference type="InterPro" id="IPR026000">
    <property type="entry name" value="Apc5_dom"/>
</dbReference>
<dbReference type="EMBL" id="LFJN01000005">
    <property type="protein sequence ID" value="KPI43564.1"/>
    <property type="molecule type" value="Genomic_DNA"/>
</dbReference>
<gene>
    <name evidence="11" type="ORF">AB675_6814</name>
</gene>
<dbReference type="GO" id="GO:0031145">
    <property type="term" value="P:anaphase-promoting complex-dependent catabolic process"/>
    <property type="evidence" value="ECO:0007669"/>
    <property type="project" value="TreeGrafter"/>
</dbReference>
<evidence type="ECO:0000256" key="3">
    <source>
        <dbReference type="ARBA" id="ARBA00022618"/>
    </source>
</evidence>
<name>A0A0N1H8S2_9EURO</name>
<dbReference type="InterPro" id="IPR011990">
    <property type="entry name" value="TPR-like_helical_dom_sf"/>
</dbReference>
<keyword evidence="3" id="KW-0132">Cell division</keyword>
<keyword evidence="6" id="KW-0131">Cell cycle</keyword>
<evidence type="ECO:0000256" key="6">
    <source>
        <dbReference type="ARBA" id="ARBA00023306"/>
    </source>
</evidence>
<keyword evidence="9" id="KW-0732">Signal</keyword>
<dbReference type="AlphaFoldDB" id="A0A0N1H8S2"/>
<accession>A0A0N1H8S2</accession>
<keyword evidence="12" id="KW-1185">Reference proteome</keyword>
<feature type="domain" description="Anaphase-promoting complex subunit 5" evidence="10">
    <location>
        <begin position="248"/>
        <end position="336"/>
    </location>
</feature>
<reference evidence="11 12" key="1">
    <citation type="submission" date="2015-06" db="EMBL/GenBank/DDBJ databases">
        <title>Draft genome of the ant-associated black yeast Phialophora attae CBS 131958.</title>
        <authorList>
            <person name="Moreno L.F."/>
            <person name="Stielow B.J."/>
            <person name="de Hoog S."/>
            <person name="Vicente V.A."/>
            <person name="Weiss V.A."/>
            <person name="de Vries M."/>
            <person name="Cruz L.M."/>
            <person name="Souza E.M."/>
        </authorList>
    </citation>
    <scope>NUCLEOTIDE SEQUENCE [LARGE SCALE GENOMIC DNA]</scope>
    <source>
        <strain evidence="11 12">CBS 131958</strain>
    </source>
</reference>
<feature type="chain" id="PRO_5005873155" description="Anaphase-promoting complex subunit 5" evidence="9">
    <location>
        <begin position="21"/>
        <end position="720"/>
    </location>
</feature>
<dbReference type="GO" id="GO:0070979">
    <property type="term" value="P:protein K11-linked ubiquitination"/>
    <property type="evidence" value="ECO:0007669"/>
    <property type="project" value="TreeGrafter"/>
</dbReference>
<evidence type="ECO:0000256" key="4">
    <source>
        <dbReference type="ARBA" id="ARBA00022776"/>
    </source>
</evidence>
<evidence type="ECO:0000313" key="11">
    <source>
        <dbReference type="EMBL" id="KPI43564.1"/>
    </source>
</evidence>
<comment type="function">
    <text evidence="8">Component of the anaphase promoting complex/cyclosome (APC/C), a cell cycle-regulated E3 ubiquitin ligase that controls progression through mitosis and the G1 phase of the cell cycle. The APC/C complex acts by mediating ubiquitination and subsequent degradation of target proteins: it mainly mediates the formation of 'Lys-11'-linked polyubiquitin chains and, to a lower extent, the formation of 'Lys-48'- and 'Lys-63'-linked polyubiquitin chains. The APC/C complex catalyzes assembly of branched 'Lys-11'-/'Lys-48'-linked branched ubiquitin chains on target proteins.</text>
</comment>
<evidence type="ECO:0000256" key="8">
    <source>
        <dbReference type="ARBA" id="ARBA00045696"/>
    </source>
</evidence>
<dbReference type="GeneID" id="28739014"/>
<dbReference type="GO" id="GO:0045842">
    <property type="term" value="P:positive regulation of mitotic metaphase/anaphase transition"/>
    <property type="evidence" value="ECO:0007669"/>
    <property type="project" value="TreeGrafter"/>
</dbReference>
<organism evidence="11 12">
    <name type="scientific">Cyphellophora attinorum</name>
    <dbReference type="NCBI Taxonomy" id="1664694"/>
    <lineage>
        <taxon>Eukaryota</taxon>
        <taxon>Fungi</taxon>
        <taxon>Dikarya</taxon>
        <taxon>Ascomycota</taxon>
        <taxon>Pezizomycotina</taxon>
        <taxon>Eurotiomycetes</taxon>
        <taxon>Chaetothyriomycetidae</taxon>
        <taxon>Chaetothyriales</taxon>
        <taxon>Cyphellophoraceae</taxon>
        <taxon>Cyphellophora</taxon>
    </lineage>
</organism>
<keyword evidence="4" id="KW-0498">Mitosis</keyword>
<comment type="caution">
    <text evidence="11">The sequence shown here is derived from an EMBL/GenBank/DDBJ whole genome shotgun (WGS) entry which is preliminary data.</text>
</comment>
<evidence type="ECO:0000256" key="5">
    <source>
        <dbReference type="ARBA" id="ARBA00022786"/>
    </source>
</evidence>
<feature type="signal peptide" evidence="9">
    <location>
        <begin position="1"/>
        <end position="20"/>
    </location>
</feature>
<dbReference type="VEuPathDB" id="FungiDB:AB675_6814"/>
<dbReference type="RefSeq" id="XP_018003527.1">
    <property type="nucleotide sequence ID" value="XM_018147134.1"/>
</dbReference>
<comment type="similarity">
    <text evidence="1">Belongs to the APC5 family.</text>
</comment>
<dbReference type="InterPro" id="IPR037679">
    <property type="entry name" value="Apc5"/>
</dbReference>
<dbReference type="Pfam" id="PF12862">
    <property type="entry name" value="ANAPC5"/>
    <property type="match status" value="1"/>
</dbReference>
<dbReference type="SUPFAM" id="SSF48452">
    <property type="entry name" value="TPR-like"/>
    <property type="match status" value="1"/>
</dbReference>
<keyword evidence="5" id="KW-0833">Ubl conjugation pathway</keyword>
<dbReference type="OrthoDB" id="2504561at2759"/>
<evidence type="ECO:0000256" key="7">
    <source>
        <dbReference type="ARBA" id="ARBA00031069"/>
    </source>
</evidence>